<feature type="non-terminal residue" evidence="1">
    <location>
        <position position="67"/>
    </location>
</feature>
<gene>
    <name evidence="1" type="ORF">EJD97_023952</name>
</gene>
<evidence type="ECO:0000313" key="1">
    <source>
        <dbReference type="EMBL" id="TMW80099.1"/>
    </source>
</evidence>
<comment type="caution">
    <text evidence="1">The sequence shown here is derived from an EMBL/GenBank/DDBJ whole genome shotgun (WGS) entry which is preliminary data.</text>
</comment>
<accession>A0A6N2AEN3</accession>
<organism evidence="1">
    <name type="scientific">Solanum chilense</name>
    <name type="common">Tomato</name>
    <name type="synonym">Lycopersicon chilense</name>
    <dbReference type="NCBI Taxonomy" id="4083"/>
    <lineage>
        <taxon>Eukaryota</taxon>
        <taxon>Viridiplantae</taxon>
        <taxon>Streptophyta</taxon>
        <taxon>Embryophyta</taxon>
        <taxon>Tracheophyta</taxon>
        <taxon>Spermatophyta</taxon>
        <taxon>Magnoliopsida</taxon>
        <taxon>eudicotyledons</taxon>
        <taxon>Gunneridae</taxon>
        <taxon>Pentapetalae</taxon>
        <taxon>asterids</taxon>
        <taxon>lamiids</taxon>
        <taxon>Solanales</taxon>
        <taxon>Solanaceae</taxon>
        <taxon>Solanoideae</taxon>
        <taxon>Solaneae</taxon>
        <taxon>Solanum</taxon>
        <taxon>Solanum subgen. Lycopersicon</taxon>
    </lineage>
</organism>
<proteinExistence type="predicted"/>
<reference evidence="1" key="1">
    <citation type="submission" date="2019-05" db="EMBL/GenBank/DDBJ databases">
        <title>The de novo reference genome and transcriptome assemblies of the wild tomato species Solanum chilense.</title>
        <authorList>
            <person name="Stam R."/>
            <person name="Nosenko T."/>
            <person name="Hoerger A.C."/>
            <person name="Stephan W."/>
            <person name="Seidel M.A."/>
            <person name="Kuhn J.M.M."/>
            <person name="Haberer G."/>
            <person name="Tellier A."/>
        </authorList>
    </citation>
    <scope>NUCLEOTIDE SEQUENCE</scope>
    <source>
        <tissue evidence="1">Mature leaves</tissue>
    </source>
</reference>
<dbReference type="AlphaFoldDB" id="A0A6N2AEN3"/>
<protein>
    <submittedName>
        <fullName evidence="1">Uncharacterized protein</fullName>
    </submittedName>
</protein>
<sequence>MDAVPVPMEVVRPPTGRWRRQRRSSMAAATRRWAAAVVVVNEGGLRESYLTRVLNFGIILVFLREVF</sequence>
<dbReference type="EMBL" id="RXGB01079632">
    <property type="protein sequence ID" value="TMW80099.1"/>
    <property type="molecule type" value="Genomic_DNA"/>
</dbReference>
<name>A0A6N2AEN3_SOLCI</name>